<evidence type="ECO:0000313" key="5">
    <source>
        <dbReference type="Proteomes" id="UP001312865"/>
    </source>
</evidence>
<dbReference type="InterPro" id="IPR025269">
    <property type="entry name" value="SAM-like_dom"/>
</dbReference>
<dbReference type="Gene3D" id="1.10.150.130">
    <property type="match status" value="1"/>
</dbReference>
<dbReference type="Proteomes" id="UP001312865">
    <property type="component" value="Unassembled WGS sequence"/>
</dbReference>
<dbReference type="Pfam" id="PF13102">
    <property type="entry name" value="Phage_int_SAM_5"/>
    <property type="match status" value="1"/>
</dbReference>
<feature type="domain" description="Core-binding (CB)" evidence="3">
    <location>
        <begin position="11"/>
        <end position="107"/>
    </location>
</feature>
<dbReference type="RefSeq" id="WP_336585042.1">
    <property type="nucleotide sequence ID" value="NZ_JBBAXC010000001.1"/>
</dbReference>
<dbReference type="InterPro" id="IPR044068">
    <property type="entry name" value="CB"/>
</dbReference>
<comment type="caution">
    <text evidence="4">The sequence shown here is derived from an EMBL/GenBank/DDBJ whole genome shotgun (WGS) entry which is preliminary data.</text>
</comment>
<dbReference type="EMBL" id="JBBAXC010000001">
    <property type="protein sequence ID" value="MEI5905626.1"/>
    <property type="molecule type" value="Genomic_DNA"/>
</dbReference>
<gene>
    <name evidence="4" type="ORF">WAK64_00920</name>
</gene>
<dbReference type="InterPro" id="IPR011010">
    <property type="entry name" value="DNA_brk_join_enz"/>
</dbReference>
<dbReference type="PROSITE" id="PS51900">
    <property type="entry name" value="CB"/>
    <property type="match status" value="1"/>
</dbReference>
<keyword evidence="5" id="KW-1185">Reference proteome</keyword>
<name>A0ABU8H8V4_9BACI</name>
<evidence type="ECO:0000256" key="2">
    <source>
        <dbReference type="PROSITE-ProRule" id="PRU01248"/>
    </source>
</evidence>
<proteinExistence type="predicted"/>
<accession>A0ABU8H8V4</accession>
<reference evidence="4 5" key="1">
    <citation type="journal article" date="2018" name="J. Microbiol.">
        <title>Bacillus spongiae sp. nov., isolated from sponge of Jeju Island.</title>
        <authorList>
            <person name="Lee G.E."/>
            <person name="Im W.T."/>
            <person name="Park J.S."/>
        </authorList>
    </citation>
    <scope>NUCLEOTIDE SEQUENCE [LARGE SCALE GENOMIC DNA]</scope>
    <source>
        <strain evidence="4 5">135PIL107-10</strain>
    </source>
</reference>
<organism evidence="4 5">
    <name type="scientific">Bacillus spongiae</name>
    <dbReference type="NCBI Taxonomy" id="2683610"/>
    <lineage>
        <taxon>Bacteria</taxon>
        <taxon>Bacillati</taxon>
        <taxon>Bacillota</taxon>
        <taxon>Bacilli</taxon>
        <taxon>Bacillales</taxon>
        <taxon>Bacillaceae</taxon>
        <taxon>Bacillus</taxon>
    </lineage>
</organism>
<sequence length="107" mass="12580">MSDGLFQLEEVTIDEALDIFIAAKEAEGVRPQTVNDYRVHIRYLKQFIGNEMFYIRELTAEQIREYINYLRRDRRAFEGDETRVKVVKGLSVKELIVVRLAEKSGRL</sequence>
<dbReference type="InterPro" id="IPR010998">
    <property type="entry name" value="Integrase_recombinase_N"/>
</dbReference>
<evidence type="ECO:0000259" key="3">
    <source>
        <dbReference type="PROSITE" id="PS51900"/>
    </source>
</evidence>
<keyword evidence="1 2" id="KW-0238">DNA-binding</keyword>
<evidence type="ECO:0000313" key="4">
    <source>
        <dbReference type="EMBL" id="MEI5905626.1"/>
    </source>
</evidence>
<protein>
    <submittedName>
        <fullName evidence="4">Phage integrase N-terminal SAM-like domain-containing protein</fullName>
    </submittedName>
</protein>
<evidence type="ECO:0000256" key="1">
    <source>
        <dbReference type="ARBA" id="ARBA00023125"/>
    </source>
</evidence>
<dbReference type="SUPFAM" id="SSF56349">
    <property type="entry name" value="DNA breaking-rejoining enzymes"/>
    <property type="match status" value="1"/>
</dbReference>